<dbReference type="Proteomes" id="UP001597371">
    <property type="component" value="Unassembled WGS sequence"/>
</dbReference>
<keyword evidence="2" id="KW-1185">Reference proteome</keyword>
<name>A0ABW5CLQ1_9HYPH</name>
<sequence length="58" mass="6476">MTALGEKDSASFDMQELKAEQIDAVSGAFDISIGNWFLTRNEWGTWFGNSATGYLRQL</sequence>
<accession>A0ABW5CLQ1</accession>
<reference evidence="2" key="1">
    <citation type="journal article" date="2019" name="Int. J. Syst. Evol. Microbiol.">
        <title>The Global Catalogue of Microorganisms (GCM) 10K type strain sequencing project: providing services to taxonomists for standard genome sequencing and annotation.</title>
        <authorList>
            <consortium name="The Broad Institute Genomics Platform"/>
            <consortium name="The Broad Institute Genome Sequencing Center for Infectious Disease"/>
            <person name="Wu L."/>
            <person name="Ma J."/>
        </authorList>
    </citation>
    <scope>NUCLEOTIDE SEQUENCE [LARGE SCALE GENOMIC DNA]</scope>
    <source>
        <strain evidence="2">ZS-35-S2</strain>
    </source>
</reference>
<evidence type="ECO:0000313" key="1">
    <source>
        <dbReference type="EMBL" id="MFD2237671.1"/>
    </source>
</evidence>
<organism evidence="1 2">
    <name type="scientific">Aureimonas populi</name>
    <dbReference type="NCBI Taxonomy" id="1701758"/>
    <lineage>
        <taxon>Bacteria</taxon>
        <taxon>Pseudomonadati</taxon>
        <taxon>Pseudomonadota</taxon>
        <taxon>Alphaproteobacteria</taxon>
        <taxon>Hyphomicrobiales</taxon>
        <taxon>Aurantimonadaceae</taxon>
        <taxon>Aureimonas</taxon>
    </lineage>
</organism>
<dbReference type="EMBL" id="JBHUIJ010000011">
    <property type="protein sequence ID" value="MFD2237671.1"/>
    <property type="molecule type" value="Genomic_DNA"/>
</dbReference>
<evidence type="ECO:0000313" key="2">
    <source>
        <dbReference type="Proteomes" id="UP001597371"/>
    </source>
</evidence>
<comment type="caution">
    <text evidence="1">The sequence shown here is derived from an EMBL/GenBank/DDBJ whole genome shotgun (WGS) entry which is preliminary data.</text>
</comment>
<protein>
    <submittedName>
        <fullName evidence="1">Uncharacterized protein</fullName>
    </submittedName>
</protein>
<proteinExistence type="predicted"/>
<dbReference type="RefSeq" id="WP_209738030.1">
    <property type="nucleotide sequence ID" value="NZ_CP072611.1"/>
</dbReference>
<gene>
    <name evidence="1" type="ORF">ACFSKQ_09350</name>
</gene>